<feature type="non-terminal residue" evidence="1">
    <location>
        <position position="60"/>
    </location>
</feature>
<gene>
    <name evidence="1" type="ORF">LCGC14_3079950</name>
</gene>
<evidence type="ECO:0000313" key="1">
    <source>
        <dbReference type="EMBL" id="KKK54904.1"/>
    </source>
</evidence>
<comment type="caution">
    <text evidence="1">The sequence shown here is derived from an EMBL/GenBank/DDBJ whole genome shotgun (WGS) entry which is preliminary data.</text>
</comment>
<dbReference type="EMBL" id="LAZR01065758">
    <property type="protein sequence ID" value="KKK54904.1"/>
    <property type="molecule type" value="Genomic_DNA"/>
</dbReference>
<proteinExistence type="predicted"/>
<protein>
    <recommendedName>
        <fullName evidence="2">3'(2'),5'-bisphosphate nucleotidase CysQ</fullName>
    </recommendedName>
</protein>
<sequence>MPATDLPLLIDAALAAGDIARKHWRQDPQVWDKSDASPVSEADLAVDKHLRKTLTAARAG</sequence>
<reference evidence="1" key="1">
    <citation type="journal article" date="2015" name="Nature">
        <title>Complex archaea that bridge the gap between prokaryotes and eukaryotes.</title>
        <authorList>
            <person name="Spang A."/>
            <person name="Saw J.H."/>
            <person name="Jorgensen S.L."/>
            <person name="Zaremba-Niedzwiedzka K."/>
            <person name="Martijn J."/>
            <person name="Lind A.E."/>
            <person name="van Eijk R."/>
            <person name="Schleper C."/>
            <person name="Guy L."/>
            <person name="Ettema T.J."/>
        </authorList>
    </citation>
    <scope>NUCLEOTIDE SEQUENCE</scope>
</reference>
<accession>A0A0F8YL87</accession>
<dbReference type="AlphaFoldDB" id="A0A0F8YL87"/>
<name>A0A0F8YL87_9ZZZZ</name>
<evidence type="ECO:0008006" key="2">
    <source>
        <dbReference type="Google" id="ProtNLM"/>
    </source>
</evidence>
<dbReference type="SUPFAM" id="SSF56655">
    <property type="entry name" value="Carbohydrate phosphatase"/>
    <property type="match status" value="1"/>
</dbReference>
<dbReference type="Gene3D" id="3.30.540.10">
    <property type="entry name" value="Fructose-1,6-Bisphosphatase, subunit A, domain 1"/>
    <property type="match status" value="1"/>
</dbReference>
<organism evidence="1">
    <name type="scientific">marine sediment metagenome</name>
    <dbReference type="NCBI Taxonomy" id="412755"/>
    <lineage>
        <taxon>unclassified sequences</taxon>
        <taxon>metagenomes</taxon>
        <taxon>ecological metagenomes</taxon>
    </lineage>
</organism>